<gene>
    <name evidence="1" type="ordered locus">Ferp_0037</name>
</gene>
<dbReference type="KEGG" id="fpl:Ferp_0037"/>
<dbReference type="AlphaFoldDB" id="D3S0Z3"/>
<evidence type="ECO:0000313" key="2">
    <source>
        <dbReference type="Proteomes" id="UP000002613"/>
    </source>
</evidence>
<dbReference type="PaxDb" id="589924-Ferp_0037"/>
<organism evidence="1 2">
    <name type="scientific">Ferroglobus placidus (strain DSM 10642 / AEDII12DO)</name>
    <dbReference type="NCBI Taxonomy" id="589924"/>
    <lineage>
        <taxon>Archaea</taxon>
        <taxon>Methanobacteriati</taxon>
        <taxon>Methanobacteriota</taxon>
        <taxon>Archaeoglobi</taxon>
        <taxon>Archaeoglobales</taxon>
        <taxon>Archaeoglobaceae</taxon>
        <taxon>Ferroglobus</taxon>
    </lineage>
</organism>
<name>D3S0Z3_FERPA</name>
<dbReference type="HOGENOM" id="CLU_2044318_0_0_2"/>
<protein>
    <submittedName>
        <fullName evidence="1">Uncharacterized protein</fullName>
    </submittedName>
</protein>
<dbReference type="Proteomes" id="UP000002613">
    <property type="component" value="Chromosome"/>
</dbReference>
<proteinExistence type="predicted"/>
<accession>D3S0Z3</accession>
<dbReference type="STRING" id="589924.Ferp_0037"/>
<reference evidence="1 2" key="2">
    <citation type="journal article" date="2011" name="Stand. Genomic Sci.">
        <title>Complete genome sequence of Ferroglobus placidus AEDII12DO.</title>
        <authorList>
            <person name="Anderson I."/>
            <person name="Risso C."/>
            <person name="Holmes D."/>
            <person name="Lucas S."/>
            <person name="Copeland A."/>
            <person name="Lapidus A."/>
            <person name="Cheng J.F."/>
            <person name="Bruce D."/>
            <person name="Goodwin L."/>
            <person name="Pitluck S."/>
            <person name="Saunders E."/>
            <person name="Brettin T."/>
            <person name="Detter J.C."/>
            <person name="Han C."/>
            <person name="Tapia R."/>
            <person name="Larimer F."/>
            <person name="Land M."/>
            <person name="Hauser L."/>
            <person name="Woyke T."/>
            <person name="Lovley D."/>
            <person name="Kyrpides N."/>
            <person name="Ivanova N."/>
        </authorList>
    </citation>
    <scope>NUCLEOTIDE SEQUENCE [LARGE SCALE GENOMIC DNA]</scope>
    <source>
        <strain evidence="2">DSM 10642 / AEDII12DO</strain>
    </source>
</reference>
<sequence length="120" mass="14363">MIGRSEELNVKKQKLKFYRQKEGKEEIIEGYPIDLNTAINAVKNLRLSPKEVEIPEMIGFMRERAFIEFTKLTDGYQVRYENPDTNQYLIGELSEKEAIDCLEDFFEGRDMRWESRLERY</sequence>
<dbReference type="EMBL" id="CP001899">
    <property type="protein sequence ID" value="ADC64229.1"/>
    <property type="molecule type" value="Genomic_DNA"/>
</dbReference>
<reference evidence="2" key="1">
    <citation type="submission" date="2010-02" db="EMBL/GenBank/DDBJ databases">
        <title>Complete sequence of Ferroglobus placidus DSM 10642.</title>
        <authorList>
            <consortium name="US DOE Joint Genome Institute"/>
            <person name="Lucas S."/>
            <person name="Copeland A."/>
            <person name="Lapidus A."/>
            <person name="Cheng J.-F."/>
            <person name="Bruce D."/>
            <person name="Goodwin L."/>
            <person name="Pitluck S."/>
            <person name="Saunders E."/>
            <person name="Brettin T."/>
            <person name="Detter J.C."/>
            <person name="Han C."/>
            <person name="Tapia R."/>
            <person name="Larimer F."/>
            <person name="Land M."/>
            <person name="Hauser L."/>
            <person name="Kyrpides N."/>
            <person name="Ivanova N."/>
            <person name="Holmes D."/>
            <person name="Lovley D."/>
            <person name="Kyrpides N."/>
            <person name="Anderson I.J."/>
            <person name="Woyke T."/>
        </authorList>
    </citation>
    <scope>NUCLEOTIDE SEQUENCE [LARGE SCALE GENOMIC DNA]</scope>
    <source>
        <strain evidence="2">DSM 10642 / AEDII12DO</strain>
    </source>
</reference>
<evidence type="ECO:0000313" key="1">
    <source>
        <dbReference type="EMBL" id="ADC64229.1"/>
    </source>
</evidence>
<keyword evidence="2" id="KW-1185">Reference proteome</keyword>